<dbReference type="RefSeq" id="WP_109339923.1">
    <property type="nucleotide sequence ID" value="NZ_CP029347.1"/>
</dbReference>
<gene>
    <name evidence="10" type="ORF">HMF8227_01869</name>
</gene>
<evidence type="ECO:0000256" key="2">
    <source>
        <dbReference type="ARBA" id="ARBA00022475"/>
    </source>
</evidence>
<dbReference type="SUPFAM" id="SSF52540">
    <property type="entry name" value="P-loop containing nucleoside triphosphate hydrolases"/>
    <property type="match status" value="1"/>
</dbReference>
<dbReference type="GO" id="GO:0015697">
    <property type="term" value="P:quaternary ammonium group transport"/>
    <property type="evidence" value="ECO:0007669"/>
    <property type="project" value="UniProtKB-ARBA"/>
</dbReference>
<evidence type="ECO:0000313" key="11">
    <source>
        <dbReference type="Proteomes" id="UP000245728"/>
    </source>
</evidence>
<dbReference type="InterPro" id="IPR003439">
    <property type="entry name" value="ABC_transporter-like_ATP-bd"/>
</dbReference>
<keyword evidence="7" id="KW-0406">Ion transport</keyword>
<dbReference type="GO" id="GO:0005524">
    <property type="term" value="F:ATP binding"/>
    <property type="evidence" value="ECO:0007669"/>
    <property type="project" value="UniProtKB-KW"/>
</dbReference>
<keyword evidence="6" id="KW-0408">Iron</keyword>
<evidence type="ECO:0000259" key="9">
    <source>
        <dbReference type="PROSITE" id="PS50893"/>
    </source>
</evidence>
<keyword evidence="4" id="KW-0547">Nucleotide-binding</keyword>
<dbReference type="PANTHER" id="PTHR42781">
    <property type="entry name" value="SPERMIDINE/PUTRESCINE IMPORT ATP-BINDING PROTEIN POTA"/>
    <property type="match status" value="1"/>
</dbReference>
<dbReference type="InterPro" id="IPR015853">
    <property type="entry name" value="ABC_transpr_FbpC"/>
</dbReference>
<proteinExistence type="predicted"/>
<accession>A0A2S2E417</accession>
<keyword evidence="5 10" id="KW-0067">ATP-binding</keyword>
<dbReference type="Pfam" id="PF08402">
    <property type="entry name" value="TOBE_2"/>
    <property type="match status" value="1"/>
</dbReference>
<dbReference type="FunFam" id="3.40.50.300:FF:000425">
    <property type="entry name" value="Probable ABC transporter, ATP-binding subunit"/>
    <property type="match status" value="1"/>
</dbReference>
<dbReference type="PROSITE" id="PS50893">
    <property type="entry name" value="ABC_TRANSPORTER_2"/>
    <property type="match status" value="1"/>
</dbReference>
<evidence type="ECO:0000256" key="8">
    <source>
        <dbReference type="ARBA" id="ARBA00023136"/>
    </source>
</evidence>
<feature type="domain" description="ABC transporter" evidence="9">
    <location>
        <begin position="2"/>
        <end position="234"/>
    </location>
</feature>
<dbReference type="Pfam" id="PF00005">
    <property type="entry name" value="ABC_tran"/>
    <property type="match status" value="1"/>
</dbReference>
<dbReference type="InterPro" id="IPR003593">
    <property type="entry name" value="AAA+_ATPase"/>
</dbReference>
<keyword evidence="2" id="KW-1003">Cell membrane</keyword>
<dbReference type="InterPro" id="IPR027417">
    <property type="entry name" value="P-loop_NTPase"/>
</dbReference>
<evidence type="ECO:0000313" key="10">
    <source>
        <dbReference type="EMBL" id="AWL12339.1"/>
    </source>
</evidence>
<keyword evidence="11" id="KW-1185">Reference proteome</keyword>
<keyword evidence="1" id="KW-0813">Transport</keyword>
<dbReference type="OrthoDB" id="9802264at2"/>
<dbReference type="Proteomes" id="UP000245728">
    <property type="component" value="Chromosome"/>
</dbReference>
<evidence type="ECO:0000256" key="4">
    <source>
        <dbReference type="ARBA" id="ARBA00022741"/>
    </source>
</evidence>
<evidence type="ECO:0000256" key="6">
    <source>
        <dbReference type="ARBA" id="ARBA00023004"/>
    </source>
</evidence>
<dbReference type="AlphaFoldDB" id="A0A2S2E417"/>
<dbReference type="InterPro" id="IPR008995">
    <property type="entry name" value="Mo/tungstate-bd_C_term_dom"/>
</dbReference>
<dbReference type="SMART" id="SM00382">
    <property type="entry name" value="AAA"/>
    <property type="match status" value="1"/>
</dbReference>
<dbReference type="InterPro" id="IPR050093">
    <property type="entry name" value="ABC_SmlMolc_Importer"/>
</dbReference>
<dbReference type="GO" id="GO:0016887">
    <property type="term" value="F:ATP hydrolysis activity"/>
    <property type="evidence" value="ECO:0007669"/>
    <property type="project" value="InterPro"/>
</dbReference>
<dbReference type="PANTHER" id="PTHR42781:SF4">
    <property type="entry name" value="SPERMIDINE_PUTRESCINE IMPORT ATP-BINDING PROTEIN POTA"/>
    <property type="match status" value="1"/>
</dbReference>
<keyword evidence="3" id="KW-0410">Iron transport</keyword>
<dbReference type="Gene3D" id="3.40.50.300">
    <property type="entry name" value="P-loop containing nucleotide triphosphate hydrolases"/>
    <property type="match status" value="1"/>
</dbReference>
<dbReference type="InterPro" id="IPR017871">
    <property type="entry name" value="ABC_transporter-like_CS"/>
</dbReference>
<dbReference type="EMBL" id="CP029347">
    <property type="protein sequence ID" value="AWL12339.1"/>
    <property type="molecule type" value="Genomic_DNA"/>
</dbReference>
<name>A0A2S2E417_9ALTE</name>
<protein>
    <submittedName>
        <fullName evidence="10">Putative ABC transporter ATP-binding protein</fullName>
    </submittedName>
</protein>
<reference evidence="10 11" key="1">
    <citation type="submission" date="2018-05" db="EMBL/GenBank/DDBJ databases">
        <title>Salinimonas sp. HMF8227 Genome sequencing and assembly.</title>
        <authorList>
            <person name="Kang H."/>
            <person name="Kang J."/>
            <person name="Cha I."/>
            <person name="Kim H."/>
            <person name="Joh K."/>
        </authorList>
    </citation>
    <scope>NUCLEOTIDE SEQUENCE [LARGE SCALE GENOMIC DNA]</scope>
    <source>
        <strain evidence="10 11">HMF8227</strain>
    </source>
</reference>
<evidence type="ECO:0000256" key="5">
    <source>
        <dbReference type="ARBA" id="ARBA00022840"/>
    </source>
</evidence>
<dbReference type="PROSITE" id="PS00211">
    <property type="entry name" value="ABC_TRANSPORTER_1"/>
    <property type="match status" value="1"/>
</dbReference>
<organism evidence="10 11">
    <name type="scientific">Saliniradius amylolyticus</name>
    <dbReference type="NCBI Taxonomy" id="2183582"/>
    <lineage>
        <taxon>Bacteria</taxon>
        <taxon>Pseudomonadati</taxon>
        <taxon>Pseudomonadota</taxon>
        <taxon>Gammaproteobacteria</taxon>
        <taxon>Alteromonadales</taxon>
        <taxon>Alteromonadaceae</taxon>
        <taxon>Saliniradius</taxon>
    </lineage>
</organism>
<dbReference type="InterPro" id="IPR013611">
    <property type="entry name" value="Transp-assoc_OB_typ2"/>
</dbReference>
<sequence>MLLVNGIAVAYDAKKVVDDVSFRLHAGEIGCLLGPSGCGKTSVLRAIAGFEPVAQGSIELEGRVVSGVNEHMAPEKRHVGMVFQDFALFPHLTVAENIGFGLGQWSADKRQARVRELLELVELTDFAGRYSYSLSGGQQQRVALARALAPKPDVLLLDEPFSSLDTELREGLARQVRRILRHEGITALLVTHDQAEAFALADHIAVMAQGRVHQWDNAPNLYHRPATRFVAEFIGRGVLLPAKRKSEIWHCELGDFQPLTTVQADTGSCLVRPESVQIQPEGVLAEVLESAYLGTHHLLQVRLPSEHSIWVATTGSEHYQPGQHISLVLRESYLPLVTD</sequence>
<keyword evidence="8" id="KW-0472">Membrane</keyword>
<evidence type="ECO:0000256" key="1">
    <source>
        <dbReference type="ARBA" id="ARBA00022448"/>
    </source>
</evidence>
<dbReference type="KEGG" id="salh:HMF8227_01869"/>
<dbReference type="GO" id="GO:0043190">
    <property type="term" value="C:ATP-binding cassette (ABC) transporter complex"/>
    <property type="evidence" value="ECO:0007669"/>
    <property type="project" value="InterPro"/>
</dbReference>
<dbReference type="GO" id="GO:0015408">
    <property type="term" value="F:ABC-type ferric iron transporter activity"/>
    <property type="evidence" value="ECO:0007669"/>
    <property type="project" value="InterPro"/>
</dbReference>
<dbReference type="SUPFAM" id="SSF50331">
    <property type="entry name" value="MOP-like"/>
    <property type="match status" value="1"/>
</dbReference>
<dbReference type="CDD" id="cd03259">
    <property type="entry name" value="ABC_Carb_Solutes_like"/>
    <property type="match status" value="1"/>
</dbReference>
<evidence type="ECO:0000256" key="7">
    <source>
        <dbReference type="ARBA" id="ARBA00023065"/>
    </source>
</evidence>
<evidence type="ECO:0000256" key="3">
    <source>
        <dbReference type="ARBA" id="ARBA00022496"/>
    </source>
</evidence>